<dbReference type="PRINTS" id="PR00762">
    <property type="entry name" value="CLCHANNEL"/>
</dbReference>
<evidence type="ECO:0000256" key="9">
    <source>
        <dbReference type="ARBA" id="ARBA00023303"/>
    </source>
</evidence>
<protein>
    <submittedName>
        <fullName evidence="12">Chloride channel protein</fullName>
    </submittedName>
</protein>
<dbReference type="PANTHER" id="PTHR43427">
    <property type="entry name" value="CHLORIDE CHANNEL PROTEIN CLC-E"/>
    <property type="match status" value="1"/>
</dbReference>
<feature type="domain" description="CBS" evidence="11">
    <location>
        <begin position="476"/>
        <end position="514"/>
    </location>
</feature>
<keyword evidence="3 10" id="KW-0812">Transmembrane</keyword>
<feature type="transmembrane region" description="Helical" evidence="10">
    <location>
        <begin position="174"/>
        <end position="198"/>
    </location>
</feature>
<dbReference type="Gene3D" id="3.10.580.10">
    <property type="entry name" value="CBS-domain"/>
    <property type="match status" value="1"/>
</dbReference>
<dbReference type="CDD" id="cd00400">
    <property type="entry name" value="Voltage_gated_ClC"/>
    <property type="match status" value="1"/>
</dbReference>
<feature type="transmembrane region" description="Helical" evidence="10">
    <location>
        <begin position="414"/>
        <end position="434"/>
    </location>
</feature>
<comment type="subcellular location">
    <subcellularLocation>
        <location evidence="1">Membrane</location>
        <topology evidence="1">Multi-pass membrane protein</topology>
    </subcellularLocation>
</comment>
<dbReference type="InterPro" id="IPR000644">
    <property type="entry name" value="CBS_dom"/>
</dbReference>
<reference evidence="12 13" key="1">
    <citation type="submission" date="2023-06" db="EMBL/GenBank/DDBJ databases">
        <authorList>
            <person name="Feng G."/>
            <person name="Li J."/>
            <person name="Zhu H."/>
        </authorList>
    </citation>
    <scope>NUCLEOTIDE SEQUENCE [LARGE SCALE GENOMIC DNA]</scope>
    <source>
        <strain evidence="12 13">RHCJP20</strain>
    </source>
</reference>
<keyword evidence="2" id="KW-0813">Transport</keyword>
<dbReference type="PANTHER" id="PTHR43427:SF6">
    <property type="entry name" value="CHLORIDE CHANNEL PROTEIN CLC-E"/>
    <property type="match status" value="1"/>
</dbReference>
<dbReference type="SUPFAM" id="SSF81340">
    <property type="entry name" value="Clc chloride channel"/>
    <property type="match status" value="1"/>
</dbReference>
<feature type="transmembrane region" description="Helical" evidence="10">
    <location>
        <begin position="210"/>
        <end position="228"/>
    </location>
</feature>
<evidence type="ECO:0000313" key="13">
    <source>
        <dbReference type="Proteomes" id="UP001235720"/>
    </source>
</evidence>
<dbReference type="InterPro" id="IPR001807">
    <property type="entry name" value="ClC"/>
</dbReference>
<dbReference type="SUPFAM" id="SSF54631">
    <property type="entry name" value="CBS-domain pair"/>
    <property type="match status" value="1"/>
</dbReference>
<evidence type="ECO:0000313" key="12">
    <source>
        <dbReference type="EMBL" id="MDM7887585.1"/>
    </source>
</evidence>
<dbReference type="InterPro" id="IPR046342">
    <property type="entry name" value="CBS_dom_sf"/>
</dbReference>
<feature type="transmembrane region" description="Helical" evidence="10">
    <location>
        <begin position="71"/>
        <end position="91"/>
    </location>
</feature>
<accession>A0ABT7TDE6</accession>
<evidence type="ECO:0000256" key="2">
    <source>
        <dbReference type="ARBA" id="ARBA00022448"/>
    </source>
</evidence>
<evidence type="ECO:0000256" key="6">
    <source>
        <dbReference type="ARBA" id="ARBA00023136"/>
    </source>
</evidence>
<evidence type="ECO:0000256" key="8">
    <source>
        <dbReference type="ARBA" id="ARBA00023214"/>
    </source>
</evidence>
<evidence type="ECO:0000256" key="10">
    <source>
        <dbReference type="SAM" id="Phobius"/>
    </source>
</evidence>
<evidence type="ECO:0000256" key="4">
    <source>
        <dbReference type="ARBA" id="ARBA00022989"/>
    </source>
</evidence>
<gene>
    <name evidence="12" type="ORF">QUG98_03870</name>
</gene>
<keyword evidence="7" id="KW-0869">Chloride channel</keyword>
<dbReference type="CDD" id="cd02205">
    <property type="entry name" value="CBS_pair_SF"/>
    <property type="match status" value="1"/>
</dbReference>
<keyword evidence="6 10" id="KW-0472">Membrane</keyword>
<sequence>MSATAPARAHLHTAGTRFGGAAVRLAIPALVVGAGAGVAAVVFRWLIQHATLVFSGHTDYSATTGHPANPWVPWLGSGFVVLAPVVGGLLYGPLIHRFAREARGHGVPEVMFAVDRNGGRIRGSVAVVKALASAICIGAGGSVGREGPIIQIGSALGSTIGRWARMPEVRLKTLVACGAAGGISATFNAPVAGVFFALELLLRDFTPTSFGAVAIASVTAALVGRAVFGDTAFLHLPAIGGITPPEYLLFALLGLLAGAVGIGFTRVLYLVEDAFDLLWRATRGPEWARPVVGGVLLGLLLLALPQMYGVGYPVLEHGVAGRYALGFLAVLVVGKVLATSLTLGIGGSGGVFAPSLFIGAMTGAAFGQVAAAVDPALRGQVAAFAVVGMGAVFAGSTRAPITAGIMLFELTGDYALVLPVVVAVVVATAVSKVLSRDTVYTLKLSRRGVDLTDSAVPARRLPSGTVRDAARGLGTVVPVTATAAQALDALASSGGAAVVVVDAEGRFAGVVSARSAGEAVLTDVDVADRPVLDVASEVRAVPAASGLASVVQDVVDAADTDGLPVVDRDGRPVGWLGQAEALRALVPAT</sequence>
<comment type="caution">
    <text evidence="12">The sequence shown here is derived from an EMBL/GenBank/DDBJ whole genome shotgun (WGS) entry which is preliminary data.</text>
</comment>
<feature type="transmembrane region" description="Helical" evidence="10">
    <location>
        <begin position="291"/>
        <end position="311"/>
    </location>
</feature>
<dbReference type="Pfam" id="PF00571">
    <property type="entry name" value="CBS"/>
    <property type="match status" value="1"/>
</dbReference>
<keyword evidence="8" id="KW-0868">Chloride</keyword>
<evidence type="ECO:0000256" key="3">
    <source>
        <dbReference type="ARBA" id="ARBA00022692"/>
    </source>
</evidence>
<evidence type="ECO:0000256" key="5">
    <source>
        <dbReference type="ARBA" id="ARBA00023065"/>
    </source>
</evidence>
<feature type="transmembrane region" description="Helical" evidence="10">
    <location>
        <begin position="383"/>
        <end position="408"/>
    </location>
</feature>
<dbReference type="RefSeq" id="WP_289469305.1">
    <property type="nucleotide sequence ID" value="NZ_JAUCMM010000002.1"/>
</dbReference>
<feature type="transmembrane region" description="Helical" evidence="10">
    <location>
        <begin position="323"/>
        <end position="345"/>
    </location>
</feature>
<feature type="transmembrane region" description="Helical" evidence="10">
    <location>
        <begin position="248"/>
        <end position="271"/>
    </location>
</feature>
<keyword evidence="5" id="KW-0406">Ion transport</keyword>
<evidence type="ECO:0000259" key="11">
    <source>
        <dbReference type="Pfam" id="PF00571"/>
    </source>
</evidence>
<dbReference type="EMBL" id="JAUCMM010000002">
    <property type="protein sequence ID" value="MDM7887585.1"/>
    <property type="molecule type" value="Genomic_DNA"/>
</dbReference>
<dbReference type="Pfam" id="PF00654">
    <property type="entry name" value="Voltage_CLC"/>
    <property type="match status" value="1"/>
</dbReference>
<evidence type="ECO:0000256" key="1">
    <source>
        <dbReference type="ARBA" id="ARBA00004141"/>
    </source>
</evidence>
<keyword evidence="13" id="KW-1185">Reference proteome</keyword>
<dbReference type="Gene3D" id="1.10.3080.10">
    <property type="entry name" value="Clc chloride channel"/>
    <property type="match status" value="1"/>
</dbReference>
<dbReference type="Proteomes" id="UP001235720">
    <property type="component" value="Unassembled WGS sequence"/>
</dbReference>
<name>A0ABT7TDE6_9MICO</name>
<feature type="transmembrane region" description="Helical" evidence="10">
    <location>
        <begin position="351"/>
        <end position="371"/>
    </location>
</feature>
<dbReference type="InterPro" id="IPR014743">
    <property type="entry name" value="Cl-channel_core"/>
</dbReference>
<keyword evidence="9" id="KW-0407">Ion channel</keyword>
<proteinExistence type="predicted"/>
<evidence type="ECO:0000256" key="7">
    <source>
        <dbReference type="ARBA" id="ARBA00023173"/>
    </source>
</evidence>
<dbReference type="InterPro" id="IPR050368">
    <property type="entry name" value="ClC-type_chloride_channel"/>
</dbReference>
<feature type="transmembrane region" description="Helical" evidence="10">
    <location>
        <begin position="21"/>
        <end position="47"/>
    </location>
</feature>
<organism evidence="12 13">
    <name type="scientific">Curtobacterium subtropicum</name>
    <dbReference type="NCBI Taxonomy" id="3055138"/>
    <lineage>
        <taxon>Bacteria</taxon>
        <taxon>Bacillati</taxon>
        <taxon>Actinomycetota</taxon>
        <taxon>Actinomycetes</taxon>
        <taxon>Micrococcales</taxon>
        <taxon>Microbacteriaceae</taxon>
        <taxon>Curtobacterium</taxon>
    </lineage>
</organism>
<keyword evidence="4 10" id="KW-1133">Transmembrane helix</keyword>